<comment type="caution">
    <text evidence="4">The sequence shown here is derived from an EMBL/GenBank/DDBJ whole genome shotgun (WGS) entry which is preliminary data.</text>
</comment>
<evidence type="ECO:0000256" key="1">
    <source>
        <dbReference type="SAM" id="MobiDB-lite"/>
    </source>
</evidence>
<evidence type="ECO:0000259" key="3">
    <source>
        <dbReference type="Pfam" id="PF00496"/>
    </source>
</evidence>
<reference evidence="4" key="1">
    <citation type="submission" date="2023-03" db="EMBL/GenBank/DDBJ databases">
        <authorList>
            <person name="Steffen K."/>
            <person name="Cardenas P."/>
        </authorList>
    </citation>
    <scope>NUCLEOTIDE SEQUENCE</scope>
</reference>
<dbReference type="AlphaFoldDB" id="A0AA35R5W0"/>
<dbReference type="Proteomes" id="UP001174909">
    <property type="component" value="Unassembled WGS sequence"/>
</dbReference>
<feature type="region of interest" description="Disordered" evidence="1">
    <location>
        <begin position="36"/>
        <end position="57"/>
    </location>
</feature>
<dbReference type="PIRSF" id="PIRSF002741">
    <property type="entry name" value="MppA"/>
    <property type="match status" value="1"/>
</dbReference>
<name>A0AA35R5W0_GEOBA</name>
<dbReference type="Gene3D" id="3.10.105.10">
    <property type="entry name" value="Dipeptide-binding Protein, Domain 3"/>
    <property type="match status" value="1"/>
</dbReference>
<dbReference type="PROSITE" id="PS51257">
    <property type="entry name" value="PROKAR_LIPOPROTEIN"/>
    <property type="match status" value="1"/>
</dbReference>
<feature type="domain" description="Solute-binding protein family 5" evidence="3">
    <location>
        <begin position="140"/>
        <end position="553"/>
    </location>
</feature>
<dbReference type="GO" id="GO:0043190">
    <property type="term" value="C:ATP-binding cassette (ABC) transporter complex"/>
    <property type="evidence" value="ECO:0007669"/>
    <property type="project" value="InterPro"/>
</dbReference>
<dbReference type="InterPro" id="IPR039424">
    <property type="entry name" value="SBP_5"/>
</dbReference>
<dbReference type="SUPFAM" id="SSF53850">
    <property type="entry name" value="Periplasmic binding protein-like II"/>
    <property type="match status" value="1"/>
</dbReference>
<dbReference type="InterPro" id="IPR000914">
    <property type="entry name" value="SBP_5_dom"/>
</dbReference>
<keyword evidence="5" id="KW-1185">Reference proteome</keyword>
<sequence>MKPSILGRPFLRTLPLIAGAAALMVGIACGGAETPAAPAAPAPAATQAPAMAQPTNTPIPEAMAATVRPTNTPAPTAAPRVAATPTPIAGPQSGGTLLMSAYADTKDWDPLGSSSLSSVISYSQLYNQIVQYDTVDTSAITGDLAESWDVSEDGLTYTFHLRDDMQWTDGTEITSADVIATHSRYANPCNGTGRSGLWRNYTVKMEVVDKAGGNCTATNQDDVLRAIDDKTVEFNLQFASGAFIKFLAIDYAKVLPGHQLDSDPNCAVRDAANPCFLNLGENIIERGTTSGPYMLEEYQVGDFYKVSRNPDYFKDGRPYVDRIEHYIFPGTAKDRLIAQFEAGGLDMANGGFTNLSPTQYFDLEKSTDGEYVAHPIAAGTNWGLMLNVKKPQFQDHKVRQAINLAVDRQEIDERVFDNSGGSYCPLMGLAHANDVCLDWPGIRSKDTAEGQQDLADAKALMAEAGVPDGFEVTYTVRQVGNYPDQCQIVKQQLQDALGITGDIETLPSAAGYAKYGTSRAEGSSGDWEISCQGEGMVVFDADAVYGGVYLKGGTRNYTDWSNDSVVDWFENQKVELDPEARREINKEAELWLQTFEDNHWVTMQLGQLFWVVHRDIKGFNAPSTVQYQFKHEDLWLDR</sequence>
<proteinExistence type="predicted"/>
<keyword evidence="2" id="KW-0732">Signal</keyword>
<dbReference type="CDD" id="cd00995">
    <property type="entry name" value="PBP2_NikA_DppA_OppA_like"/>
    <property type="match status" value="1"/>
</dbReference>
<dbReference type="Gene3D" id="3.40.190.10">
    <property type="entry name" value="Periplasmic binding protein-like II"/>
    <property type="match status" value="1"/>
</dbReference>
<evidence type="ECO:0000256" key="2">
    <source>
        <dbReference type="SAM" id="SignalP"/>
    </source>
</evidence>
<dbReference type="InterPro" id="IPR030678">
    <property type="entry name" value="Peptide/Ni-bd"/>
</dbReference>
<evidence type="ECO:0000313" key="4">
    <source>
        <dbReference type="EMBL" id="CAI8005339.1"/>
    </source>
</evidence>
<dbReference type="Pfam" id="PF00496">
    <property type="entry name" value="SBP_bac_5"/>
    <property type="match status" value="1"/>
</dbReference>
<gene>
    <name evidence="4" type="ORF">GBAR_LOCUS4165</name>
</gene>
<feature type="signal peptide" evidence="2">
    <location>
        <begin position="1"/>
        <end position="32"/>
    </location>
</feature>
<dbReference type="GO" id="GO:0015833">
    <property type="term" value="P:peptide transport"/>
    <property type="evidence" value="ECO:0007669"/>
    <property type="project" value="TreeGrafter"/>
</dbReference>
<feature type="chain" id="PRO_5041315617" evidence="2">
    <location>
        <begin position="33"/>
        <end position="638"/>
    </location>
</feature>
<dbReference type="PANTHER" id="PTHR30290">
    <property type="entry name" value="PERIPLASMIC BINDING COMPONENT OF ABC TRANSPORTER"/>
    <property type="match status" value="1"/>
</dbReference>
<organism evidence="4 5">
    <name type="scientific">Geodia barretti</name>
    <name type="common">Barrett's horny sponge</name>
    <dbReference type="NCBI Taxonomy" id="519541"/>
    <lineage>
        <taxon>Eukaryota</taxon>
        <taxon>Metazoa</taxon>
        <taxon>Porifera</taxon>
        <taxon>Demospongiae</taxon>
        <taxon>Heteroscleromorpha</taxon>
        <taxon>Tetractinellida</taxon>
        <taxon>Astrophorina</taxon>
        <taxon>Geodiidae</taxon>
        <taxon>Geodia</taxon>
    </lineage>
</organism>
<protein>
    <submittedName>
        <fullName evidence="4">Oligopeptide-binding protein AppA</fullName>
    </submittedName>
</protein>
<dbReference type="EMBL" id="CASHTH010000600">
    <property type="protein sequence ID" value="CAI8005339.1"/>
    <property type="molecule type" value="Genomic_DNA"/>
</dbReference>
<evidence type="ECO:0000313" key="5">
    <source>
        <dbReference type="Proteomes" id="UP001174909"/>
    </source>
</evidence>
<dbReference type="GO" id="GO:1904680">
    <property type="term" value="F:peptide transmembrane transporter activity"/>
    <property type="evidence" value="ECO:0007669"/>
    <property type="project" value="TreeGrafter"/>
</dbReference>
<accession>A0AA35R5W0</accession>